<keyword evidence="6" id="KW-0548">Nucleotidyltransferase</keyword>
<sequence>MSHKLSEVSLMQVKEDRSKGAFGEGKFKGRETGNLARFVIEPLSPGFGLTIGNAIRRVLLSSLPGAAITSIRIDGVAHEFTTIKGVTEDVVDLILNLKQIRFKLESNEPQVVVLDVKGPHIATAFDFKCPTGVKVINKDALIAELVAGGKLLLEATVEKGRGYLPTEQRKEEKLPIGVIAIDAAFAPIKRVNFEVENTRVGKMTNFDKLIVEIETDGSITPQDAFEKSADILVDHFSVLAGSASSAPVAEPAVGCGGYCAHSRIFPTPRCEYSQRSFSPESISGKMR</sequence>
<dbReference type="GO" id="GO:0000428">
    <property type="term" value="C:DNA-directed RNA polymerase complex"/>
    <property type="evidence" value="ECO:0007669"/>
    <property type="project" value="UniProtKB-KW"/>
</dbReference>
<name>A0A0G1SLD6_9BACT</name>
<comment type="catalytic activity">
    <reaction evidence="10">
        <text>RNA(n) + a ribonucleoside 5'-triphosphate = RNA(n+1) + diphosphate</text>
        <dbReference type="Rhea" id="RHEA:21248"/>
        <dbReference type="Rhea" id="RHEA-COMP:14527"/>
        <dbReference type="Rhea" id="RHEA-COMP:17342"/>
        <dbReference type="ChEBI" id="CHEBI:33019"/>
        <dbReference type="ChEBI" id="CHEBI:61557"/>
        <dbReference type="ChEBI" id="CHEBI:140395"/>
        <dbReference type="EC" id="2.7.7.6"/>
    </reaction>
</comment>
<dbReference type="InterPro" id="IPR011263">
    <property type="entry name" value="DNA-dir_RNA_pol_RpoA/D/Rpb3"/>
</dbReference>
<dbReference type="InterPro" id="IPR011773">
    <property type="entry name" value="DNA-dir_RpoA"/>
</dbReference>
<dbReference type="CDD" id="cd06928">
    <property type="entry name" value="RNAP_alpha_NTD"/>
    <property type="match status" value="1"/>
</dbReference>
<dbReference type="GO" id="GO:0003677">
    <property type="term" value="F:DNA binding"/>
    <property type="evidence" value="ECO:0007669"/>
    <property type="project" value="InterPro"/>
</dbReference>
<organism evidence="12 13">
    <name type="scientific">Berkelbacteria bacterium GW2011_GWA2_46_7</name>
    <dbReference type="NCBI Taxonomy" id="1618335"/>
    <lineage>
        <taxon>Bacteria</taxon>
        <taxon>Candidatus Berkelbacteria</taxon>
    </lineage>
</organism>
<dbReference type="SMART" id="SM00662">
    <property type="entry name" value="RPOLD"/>
    <property type="match status" value="1"/>
</dbReference>
<proteinExistence type="inferred from homology"/>
<evidence type="ECO:0000256" key="10">
    <source>
        <dbReference type="ARBA" id="ARBA00048552"/>
    </source>
</evidence>
<evidence type="ECO:0000256" key="4">
    <source>
        <dbReference type="ARBA" id="ARBA00022478"/>
    </source>
</evidence>
<keyword evidence="5" id="KW-0808">Transferase</keyword>
<dbReference type="Proteomes" id="UP000034487">
    <property type="component" value="Unassembled WGS sequence"/>
</dbReference>
<evidence type="ECO:0000256" key="6">
    <source>
        <dbReference type="ARBA" id="ARBA00022695"/>
    </source>
</evidence>
<evidence type="ECO:0000256" key="5">
    <source>
        <dbReference type="ARBA" id="ARBA00022679"/>
    </source>
</evidence>
<dbReference type="GO" id="GO:0046983">
    <property type="term" value="F:protein dimerization activity"/>
    <property type="evidence" value="ECO:0007669"/>
    <property type="project" value="InterPro"/>
</dbReference>
<dbReference type="InterPro" id="IPR011262">
    <property type="entry name" value="DNA-dir_RNA_pol_insert"/>
</dbReference>
<dbReference type="SUPFAM" id="SSF55257">
    <property type="entry name" value="RBP11-like subunits of RNA polymerase"/>
    <property type="match status" value="1"/>
</dbReference>
<dbReference type="InterPro" id="IPR036603">
    <property type="entry name" value="RBP11-like"/>
</dbReference>
<dbReference type="InterPro" id="IPR036643">
    <property type="entry name" value="RNApol_insert_sf"/>
</dbReference>
<feature type="domain" description="DNA-directed RNA polymerase RpoA/D/Rpb3-type" evidence="11">
    <location>
        <begin position="35"/>
        <end position="242"/>
    </location>
</feature>
<dbReference type="Pfam" id="PF01193">
    <property type="entry name" value="RNA_pol_L"/>
    <property type="match status" value="1"/>
</dbReference>
<evidence type="ECO:0000256" key="8">
    <source>
        <dbReference type="ARBA" id="ARBA00032524"/>
    </source>
</evidence>
<protein>
    <recommendedName>
        <fullName evidence="3">DNA-directed RNA polymerase subunit alpha</fullName>
        <ecNumber evidence="2">2.7.7.6</ecNumber>
    </recommendedName>
    <alternativeName>
        <fullName evidence="9">RNA polymerase subunit alpha</fullName>
    </alternativeName>
    <alternativeName>
        <fullName evidence="8">Transcriptase subunit alpha</fullName>
    </alternativeName>
</protein>
<comment type="caution">
    <text evidence="12">The sequence shown here is derived from an EMBL/GenBank/DDBJ whole genome shotgun (WGS) entry which is preliminary data.</text>
</comment>
<reference evidence="12 13" key="1">
    <citation type="journal article" date="2015" name="Nature">
        <title>rRNA introns, odd ribosomes, and small enigmatic genomes across a large radiation of phyla.</title>
        <authorList>
            <person name="Brown C.T."/>
            <person name="Hug L.A."/>
            <person name="Thomas B.C."/>
            <person name="Sharon I."/>
            <person name="Castelle C.J."/>
            <person name="Singh A."/>
            <person name="Wilkins M.J."/>
            <person name="Williams K.H."/>
            <person name="Banfield J.F."/>
        </authorList>
    </citation>
    <scope>NUCLEOTIDE SEQUENCE [LARGE SCALE GENOMIC DNA]</scope>
</reference>
<evidence type="ECO:0000313" key="12">
    <source>
        <dbReference type="EMBL" id="KKU42883.1"/>
    </source>
</evidence>
<dbReference type="GO" id="GO:0005737">
    <property type="term" value="C:cytoplasm"/>
    <property type="evidence" value="ECO:0007669"/>
    <property type="project" value="UniProtKB-ARBA"/>
</dbReference>
<gene>
    <name evidence="12" type="ORF">UX60_C0044G0009</name>
</gene>
<dbReference type="GO" id="GO:0003899">
    <property type="term" value="F:DNA-directed RNA polymerase activity"/>
    <property type="evidence" value="ECO:0007669"/>
    <property type="project" value="UniProtKB-EC"/>
</dbReference>
<dbReference type="AlphaFoldDB" id="A0A0G1SLD6"/>
<keyword evidence="7" id="KW-0804">Transcription</keyword>
<evidence type="ECO:0000256" key="3">
    <source>
        <dbReference type="ARBA" id="ARBA00015972"/>
    </source>
</evidence>
<accession>A0A0G1SLD6</accession>
<evidence type="ECO:0000256" key="2">
    <source>
        <dbReference type="ARBA" id="ARBA00012418"/>
    </source>
</evidence>
<keyword evidence="4 12" id="KW-0240">DNA-directed RNA polymerase</keyword>
<comment type="similarity">
    <text evidence="1">Belongs to the RNA polymerase alpha chain family.</text>
</comment>
<dbReference type="EC" id="2.7.7.6" evidence="2"/>
<evidence type="ECO:0000313" key="13">
    <source>
        <dbReference type="Proteomes" id="UP000034487"/>
    </source>
</evidence>
<evidence type="ECO:0000256" key="9">
    <source>
        <dbReference type="ARBA" id="ARBA00033070"/>
    </source>
</evidence>
<dbReference type="SUPFAM" id="SSF56553">
    <property type="entry name" value="Insert subdomain of RNA polymerase alpha subunit"/>
    <property type="match status" value="1"/>
</dbReference>
<dbReference type="FunFam" id="2.170.120.12:FF:000001">
    <property type="entry name" value="DNA-directed RNA polymerase subunit alpha"/>
    <property type="match status" value="1"/>
</dbReference>
<dbReference type="EMBL" id="LCMV01000044">
    <property type="protein sequence ID" value="KKU42883.1"/>
    <property type="molecule type" value="Genomic_DNA"/>
</dbReference>
<evidence type="ECO:0000256" key="7">
    <source>
        <dbReference type="ARBA" id="ARBA00023163"/>
    </source>
</evidence>
<dbReference type="Pfam" id="PF01000">
    <property type="entry name" value="RNA_pol_A_bac"/>
    <property type="match status" value="1"/>
</dbReference>
<dbReference type="Gene3D" id="2.170.120.12">
    <property type="entry name" value="DNA-directed RNA polymerase, insert domain"/>
    <property type="match status" value="1"/>
</dbReference>
<dbReference type="NCBIfam" id="NF003519">
    <property type="entry name" value="PRK05182.2-5"/>
    <property type="match status" value="1"/>
</dbReference>
<dbReference type="GO" id="GO:0006351">
    <property type="term" value="P:DNA-templated transcription"/>
    <property type="evidence" value="ECO:0007669"/>
    <property type="project" value="InterPro"/>
</dbReference>
<dbReference type="Gene3D" id="3.30.1360.10">
    <property type="entry name" value="RNA polymerase, RBP11-like subunit"/>
    <property type="match status" value="1"/>
</dbReference>
<dbReference type="PATRIC" id="fig|1618335.3.peg.503"/>
<evidence type="ECO:0000259" key="11">
    <source>
        <dbReference type="SMART" id="SM00662"/>
    </source>
</evidence>
<evidence type="ECO:0000256" key="1">
    <source>
        <dbReference type="ARBA" id="ARBA00007123"/>
    </source>
</evidence>
<dbReference type="NCBIfam" id="TIGR02027">
    <property type="entry name" value="rpoA"/>
    <property type="match status" value="1"/>
</dbReference>